<name>A0A0D2EQ21_9EURO</name>
<dbReference type="EMBL" id="KN847318">
    <property type="protein sequence ID" value="KIW57723.1"/>
    <property type="molecule type" value="Genomic_DNA"/>
</dbReference>
<feature type="compositionally biased region" description="Polar residues" evidence="1">
    <location>
        <begin position="246"/>
        <end position="260"/>
    </location>
</feature>
<evidence type="ECO:0000313" key="3">
    <source>
        <dbReference type="Proteomes" id="UP000054342"/>
    </source>
</evidence>
<protein>
    <submittedName>
        <fullName evidence="2">Uncharacterized protein</fullName>
    </submittedName>
</protein>
<organism evidence="2 3">
    <name type="scientific">Exophiala xenobiotica</name>
    <dbReference type="NCBI Taxonomy" id="348802"/>
    <lineage>
        <taxon>Eukaryota</taxon>
        <taxon>Fungi</taxon>
        <taxon>Dikarya</taxon>
        <taxon>Ascomycota</taxon>
        <taxon>Pezizomycotina</taxon>
        <taxon>Eurotiomycetes</taxon>
        <taxon>Chaetothyriomycetidae</taxon>
        <taxon>Chaetothyriales</taxon>
        <taxon>Herpotrichiellaceae</taxon>
        <taxon>Exophiala</taxon>
    </lineage>
</organism>
<accession>A0A0D2EQ21</accession>
<reference evidence="2 3" key="1">
    <citation type="submission" date="2015-01" db="EMBL/GenBank/DDBJ databases">
        <title>The Genome Sequence of Exophiala xenobiotica CBS118157.</title>
        <authorList>
            <consortium name="The Broad Institute Genomics Platform"/>
            <person name="Cuomo C."/>
            <person name="de Hoog S."/>
            <person name="Gorbushina A."/>
            <person name="Stielow B."/>
            <person name="Teixiera M."/>
            <person name="Abouelleil A."/>
            <person name="Chapman S.B."/>
            <person name="Priest M."/>
            <person name="Young S.K."/>
            <person name="Wortman J."/>
            <person name="Nusbaum C."/>
            <person name="Birren B."/>
        </authorList>
    </citation>
    <scope>NUCLEOTIDE SEQUENCE [LARGE SCALE GENOMIC DNA]</scope>
    <source>
        <strain evidence="2 3">CBS 118157</strain>
    </source>
</reference>
<feature type="region of interest" description="Disordered" evidence="1">
    <location>
        <begin position="226"/>
        <end position="319"/>
    </location>
</feature>
<gene>
    <name evidence="2" type="ORF">PV05_02285</name>
</gene>
<dbReference type="AlphaFoldDB" id="A0A0D2EQ21"/>
<keyword evidence="3" id="KW-1185">Reference proteome</keyword>
<proteinExistence type="predicted"/>
<evidence type="ECO:0000256" key="1">
    <source>
        <dbReference type="SAM" id="MobiDB-lite"/>
    </source>
</evidence>
<sequence length="319" mass="35611">MSNMFASKETKAWRGYQTTWKSTPSYTTASQAIGDIITRRYRERQLPSIKRCVIVGPGQLSIPKSLPGMTSVGNVDLFYLAIFLCLRDLIATKQAPFTKDKPLGLAYAGDYRGVDEGVLRSANVQVITALDASSITESFVYIRRAPPEQIAQILNLQPGIIFWDKMIAPQTFTPQLQPMISKFLDGAQSPIPIPLTAGEKRSDTPPYWQFTRPSYLQWRLPGTLSPPEYSDPAMTVDDLKDPRTGRLNNEPTLRGTQAPTANGPGGRHPNPLMLRRFNPRAQDFQEETPENGTPTAVPRFRARDSPHTTTLPRPPIMKD</sequence>
<evidence type="ECO:0000313" key="2">
    <source>
        <dbReference type="EMBL" id="KIW57723.1"/>
    </source>
</evidence>
<dbReference type="GeneID" id="25324193"/>
<dbReference type="HOGENOM" id="CLU_871650_0_0_1"/>
<dbReference type="RefSeq" id="XP_013318307.1">
    <property type="nucleotide sequence ID" value="XM_013462853.1"/>
</dbReference>
<dbReference type="Proteomes" id="UP000054342">
    <property type="component" value="Unassembled WGS sequence"/>
</dbReference>